<reference evidence="5 6" key="1">
    <citation type="submission" date="2020-02" db="EMBL/GenBank/DDBJ databases">
        <title>Draft genome sequence of Haematococcus lacustris strain NIES-144.</title>
        <authorList>
            <person name="Morimoto D."/>
            <person name="Nakagawa S."/>
            <person name="Yoshida T."/>
            <person name="Sawayama S."/>
        </authorList>
    </citation>
    <scope>NUCLEOTIDE SEQUENCE [LARGE SCALE GENOMIC DNA]</scope>
    <source>
        <strain evidence="5 6">NIES-144</strain>
    </source>
</reference>
<evidence type="ECO:0000256" key="1">
    <source>
        <dbReference type="ARBA" id="ARBA00010688"/>
    </source>
</evidence>
<evidence type="ECO:0000256" key="3">
    <source>
        <dbReference type="ARBA" id="ARBA00022777"/>
    </source>
</evidence>
<dbReference type="EMBL" id="BLLF01000420">
    <property type="protein sequence ID" value="GFH11632.1"/>
    <property type="molecule type" value="Genomic_DNA"/>
</dbReference>
<keyword evidence="6" id="KW-1185">Reference proteome</keyword>
<dbReference type="AlphaFoldDB" id="A0A699Z7X9"/>
<dbReference type="Proteomes" id="UP000485058">
    <property type="component" value="Unassembled WGS sequence"/>
</dbReference>
<keyword evidence="2" id="KW-0808">Transferase</keyword>
<dbReference type="SUPFAM" id="SSF53613">
    <property type="entry name" value="Ribokinase-like"/>
    <property type="match status" value="1"/>
</dbReference>
<protein>
    <submittedName>
        <fullName evidence="5">PfkB domain-containing protein</fullName>
    </submittedName>
</protein>
<dbReference type="Gene3D" id="3.40.1190.20">
    <property type="match status" value="1"/>
</dbReference>
<comment type="caution">
    <text evidence="5">The sequence shown here is derived from an EMBL/GenBank/DDBJ whole genome shotgun (WGS) entry which is preliminary data.</text>
</comment>
<gene>
    <name evidence="5" type="ORF">HaLaN_07163</name>
</gene>
<dbReference type="PANTHER" id="PTHR43320:SF1">
    <property type="entry name" value="OS01G0105900 PROTEIN"/>
    <property type="match status" value="1"/>
</dbReference>
<evidence type="ECO:0000256" key="4">
    <source>
        <dbReference type="SAM" id="Phobius"/>
    </source>
</evidence>
<evidence type="ECO:0000313" key="6">
    <source>
        <dbReference type="Proteomes" id="UP000485058"/>
    </source>
</evidence>
<dbReference type="GO" id="GO:0016301">
    <property type="term" value="F:kinase activity"/>
    <property type="evidence" value="ECO:0007669"/>
    <property type="project" value="UniProtKB-KW"/>
</dbReference>
<dbReference type="InterPro" id="IPR029056">
    <property type="entry name" value="Ribokinase-like"/>
</dbReference>
<evidence type="ECO:0000256" key="2">
    <source>
        <dbReference type="ARBA" id="ARBA00022679"/>
    </source>
</evidence>
<comment type="similarity">
    <text evidence="1">Belongs to the carbohydrate kinase PfkB family.</text>
</comment>
<organism evidence="5 6">
    <name type="scientific">Haematococcus lacustris</name>
    <name type="common">Green alga</name>
    <name type="synonym">Haematococcus pluvialis</name>
    <dbReference type="NCBI Taxonomy" id="44745"/>
    <lineage>
        <taxon>Eukaryota</taxon>
        <taxon>Viridiplantae</taxon>
        <taxon>Chlorophyta</taxon>
        <taxon>core chlorophytes</taxon>
        <taxon>Chlorophyceae</taxon>
        <taxon>CS clade</taxon>
        <taxon>Chlamydomonadales</taxon>
        <taxon>Haematococcaceae</taxon>
        <taxon>Haematococcus</taxon>
    </lineage>
</organism>
<keyword evidence="3" id="KW-0418">Kinase</keyword>
<keyword evidence="4" id="KW-0472">Membrane</keyword>
<accession>A0A699Z7X9</accession>
<name>A0A699Z7X9_HAELA</name>
<sequence length="120" mass="12266">MRTFLHPGGVLRAADVEERAFSAASSGVGGGVSWVFLSAYLAYSPGLMQRCVHLAHRCGRRVALDLASFEVVRTFWPDLLALLAAGAVDVCVCNEVGAADALGTGAAAPATCSPTASSLG</sequence>
<dbReference type="PANTHER" id="PTHR43320">
    <property type="entry name" value="SUGAR KINASE"/>
    <property type="match status" value="1"/>
</dbReference>
<feature type="transmembrane region" description="Helical" evidence="4">
    <location>
        <begin position="20"/>
        <end position="43"/>
    </location>
</feature>
<proteinExistence type="inferred from homology"/>
<evidence type="ECO:0000313" key="5">
    <source>
        <dbReference type="EMBL" id="GFH11632.1"/>
    </source>
</evidence>
<dbReference type="InterPro" id="IPR052700">
    <property type="entry name" value="Carb_kinase_PfkB-like"/>
</dbReference>
<keyword evidence="4" id="KW-1133">Transmembrane helix</keyword>
<keyword evidence="4" id="KW-0812">Transmembrane</keyword>